<accession>A0A9Q3HY44</accession>
<protein>
    <submittedName>
        <fullName evidence="2">Uncharacterized protein</fullName>
    </submittedName>
</protein>
<reference evidence="2" key="1">
    <citation type="submission" date="2021-03" db="EMBL/GenBank/DDBJ databases">
        <title>Draft genome sequence of rust myrtle Austropuccinia psidii MF-1, a brazilian biotype.</title>
        <authorList>
            <person name="Quecine M.C."/>
            <person name="Pachon D.M.R."/>
            <person name="Bonatelli M.L."/>
            <person name="Correr F.H."/>
            <person name="Franceschini L.M."/>
            <person name="Leite T.F."/>
            <person name="Margarido G.R.A."/>
            <person name="Almeida C.A."/>
            <person name="Ferrarezi J.A."/>
            <person name="Labate C.A."/>
        </authorList>
    </citation>
    <scope>NUCLEOTIDE SEQUENCE</scope>
    <source>
        <strain evidence="2">MF-1</strain>
    </source>
</reference>
<name>A0A9Q3HY44_9BASI</name>
<dbReference type="EMBL" id="AVOT02027032">
    <property type="protein sequence ID" value="MBW0519010.1"/>
    <property type="molecule type" value="Genomic_DNA"/>
</dbReference>
<dbReference type="Proteomes" id="UP000765509">
    <property type="component" value="Unassembled WGS sequence"/>
</dbReference>
<organism evidence="2 3">
    <name type="scientific">Austropuccinia psidii MF-1</name>
    <dbReference type="NCBI Taxonomy" id="1389203"/>
    <lineage>
        <taxon>Eukaryota</taxon>
        <taxon>Fungi</taxon>
        <taxon>Dikarya</taxon>
        <taxon>Basidiomycota</taxon>
        <taxon>Pucciniomycotina</taxon>
        <taxon>Pucciniomycetes</taxon>
        <taxon>Pucciniales</taxon>
        <taxon>Sphaerophragmiaceae</taxon>
        <taxon>Austropuccinia</taxon>
    </lineage>
</organism>
<keyword evidence="3" id="KW-1185">Reference proteome</keyword>
<proteinExistence type="predicted"/>
<feature type="region of interest" description="Disordered" evidence="1">
    <location>
        <begin position="59"/>
        <end position="82"/>
    </location>
</feature>
<gene>
    <name evidence="2" type="ORF">O181_058725</name>
</gene>
<evidence type="ECO:0000256" key="1">
    <source>
        <dbReference type="SAM" id="MobiDB-lite"/>
    </source>
</evidence>
<dbReference type="AlphaFoldDB" id="A0A9Q3HY44"/>
<sequence>MNLAQNPAMAFNLGPNPSPKTFPSILGKVSFYGPGPSQWAQAIWVRKWSHGPPEILALGGCSNPHRPKDPKRPKHKKGPKIPLITNPSIMAMVLART</sequence>
<feature type="compositionally biased region" description="Basic residues" evidence="1">
    <location>
        <begin position="68"/>
        <end position="79"/>
    </location>
</feature>
<evidence type="ECO:0000313" key="3">
    <source>
        <dbReference type="Proteomes" id="UP000765509"/>
    </source>
</evidence>
<evidence type="ECO:0000313" key="2">
    <source>
        <dbReference type="EMBL" id="MBW0519010.1"/>
    </source>
</evidence>
<comment type="caution">
    <text evidence="2">The sequence shown here is derived from an EMBL/GenBank/DDBJ whole genome shotgun (WGS) entry which is preliminary data.</text>
</comment>